<dbReference type="Pfam" id="PF08308">
    <property type="entry name" value="PEGA"/>
    <property type="match status" value="1"/>
</dbReference>
<name>A0ABX1VEQ3_9PLAN</name>
<dbReference type="RefSeq" id="WP_246254861.1">
    <property type="nucleotide sequence ID" value="NZ_WTPX01000040.1"/>
</dbReference>
<evidence type="ECO:0000259" key="1">
    <source>
        <dbReference type="Pfam" id="PF08308"/>
    </source>
</evidence>
<protein>
    <recommendedName>
        <fullName evidence="1">PEGA domain-containing protein</fullName>
    </recommendedName>
</protein>
<organism evidence="2 3">
    <name type="scientific">Alienimonas chondri</name>
    <dbReference type="NCBI Taxonomy" id="2681879"/>
    <lineage>
        <taxon>Bacteria</taxon>
        <taxon>Pseudomonadati</taxon>
        <taxon>Planctomycetota</taxon>
        <taxon>Planctomycetia</taxon>
        <taxon>Planctomycetales</taxon>
        <taxon>Planctomycetaceae</taxon>
        <taxon>Alienimonas</taxon>
    </lineage>
</organism>
<dbReference type="EMBL" id="WTPX01000040">
    <property type="protein sequence ID" value="NNJ25531.1"/>
    <property type="molecule type" value="Genomic_DNA"/>
</dbReference>
<dbReference type="InterPro" id="IPR013229">
    <property type="entry name" value="PEGA"/>
</dbReference>
<gene>
    <name evidence="2" type="ORF">LzC2_16020</name>
</gene>
<keyword evidence="3" id="KW-1185">Reference proteome</keyword>
<comment type="caution">
    <text evidence="2">The sequence shown here is derived from an EMBL/GenBank/DDBJ whole genome shotgun (WGS) entry which is preliminary data.</text>
</comment>
<accession>A0ABX1VEQ3</accession>
<sequence length="159" mass="17930">MASAPPRRRAPGMPHACCADAPPLRWGRLPLIAVAILLLGTGCQSTHRRLTIDSQPRGALVEVDGEQIGYTPASISYDYYATRRITLIKDGFEQESFLLPVEAPWWQLPPQEFIADNFLPRQVEDRRLVMRTLKPKVIAPTEDVLIRADQLRGRSQTEQ</sequence>
<evidence type="ECO:0000313" key="2">
    <source>
        <dbReference type="EMBL" id="NNJ25531.1"/>
    </source>
</evidence>
<proteinExistence type="predicted"/>
<feature type="domain" description="PEGA" evidence="1">
    <location>
        <begin position="50"/>
        <end position="94"/>
    </location>
</feature>
<dbReference type="Proteomes" id="UP000609651">
    <property type="component" value="Unassembled WGS sequence"/>
</dbReference>
<reference evidence="2 3" key="1">
    <citation type="journal article" date="2020" name="Syst. Appl. Microbiol.">
        <title>Alienimonas chondri sp. nov., a novel planctomycete isolated from the biofilm of the red alga Chondrus crispus.</title>
        <authorList>
            <person name="Vitorino I."/>
            <person name="Albuquerque L."/>
            <person name="Wiegand S."/>
            <person name="Kallscheuer N."/>
            <person name="da Costa M.S."/>
            <person name="Lobo-da-Cunha A."/>
            <person name="Jogler C."/>
            <person name="Lage O.M."/>
        </authorList>
    </citation>
    <scope>NUCLEOTIDE SEQUENCE [LARGE SCALE GENOMIC DNA]</scope>
    <source>
        <strain evidence="2 3">LzC2</strain>
    </source>
</reference>
<evidence type="ECO:0000313" key="3">
    <source>
        <dbReference type="Proteomes" id="UP000609651"/>
    </source>
</evidence>